<dbReference type="InterPro" id="IPR000330">
    <property type="entry name" value="SNF2_N"/>
</dbReference>
<keyword evidence="3 8" id="KW-0863">Zinc-finger</keyword>
<feature type="region of interest" description="Disordered" evidence="9">
    <location>
        <begin position="754"/>
        <end position="777"/>
    </location>
</feature>
<keyword evidence="13" id="KW-1185">Reference proteome</keyword>
<dbReference type="InterPro" id="IPR001841">
    <property type="entry name" value="Znf_RING"/>
</dbReference>
<feature type="domain" description="RING-type" evidence="10">
    <location>
        <begin position="1025"/>
        <end position="1068"/>
    </location>
</feature>
<dbReference type="InterPro" id="IPR014001">
    <property type="entry name" value="Helicase_ATP-bd"/>
</dbReference>
<dbReference type="InterPro" id="IPR001650">
    <property type="entry name" value="Helicase_C-like"/>
</dbReference>
<evidence type="ECO:0000313" key="12">
    <source>
        <dbReference type="EMBL" id="CDJ54033.1"/>
    </source>
</evidence>
<dbReference type="InterPro" id="IPR049730">
    <property type="entry name" value="SNF2/RAD54-like_C"/>
</dbReference>
<dbReference type="OrthoDB" id="448448at2759"/>
<dbReference type="Gene3D" id="3.40.50.10810">
    <property type="entry name" value="Tandem AAA-ATPase domain"/>
    <property type="match status" value="2"/>
</dbReference>
<evidence type="ECO:0000256" key="7">
    <source>
        <dbReference type="ARBA" id="ARBA00022840"/>
    </source>
</evidence>
<dbReference type="GO" id="GO:0008094">
    <property type="term" value="F:ATP-dependent activity, acting on DNA"/>
    <property type="evidence" value="ECO:0007669"/>
    <property type="project" value="TreeGrafter"/>
</dbReference>
<dbReference type="Pfam" id="PF14634">
    <property type="entry name" value="zf-RING_5"/>
    <property type="match status" value="1"/>
</dbReference>
<evidence type="ECO:0000256" key="4">
    <source>
        <dbReference type="ARBA" id="ARBA00022801"/>
    </source>
</evidence>
<dbReference type="InterPro" id="IPR017907">
    <property type="entry name" value="Znf_RING_CS"/>
</dbReference>
<reference evidence="12" key="2">
    <citation type="submission" date="2013-10" db="EMBL/GenBank/DDBJ databases">
        <authorList>
            <person name="Aslett M."/>
        </authorList>
    </citation>
    <scope>NUCLEOTIDE SEQUENCE [LARGE SCALE GENOMIC DNA]</scope>
    <source>
        <strain evidence="12">Houghton</strain>
    </source>
</reference>
<feature type="compositionally biased region" description="Acidic residues" evidence="9">
    <location>
        <begin position="400"/>
        <end position="411"/>
    </location>
</feature>
<dbReference type="GO" id="GO:0005634">
    <property type="term" value="C:nucleus"/>
    <property type="evidence" value="ECO:0007669"/>
    <property type="project" value="TreeGrafter"/>
</dbReference>
<gene>
    <name evidence="12" type="ORF">EBH_0072110</name>
</gene>
<dbReference type="PANTHER" id="PTHR45626">
    <property type="entry name" value="TRANSCRIPTION TERMINATION FACTOR 2-RELATED"/>
    <property type="match status" value="1"/>
</dbReference>
<keyword evidence="5" id="KW-0347">Helicase</keyword>
<feature type="domain" description="Helicase ATP-binding" evidence="11">
    <location>
        <begin position="689"/>
        <end position="844"/>
    </location>
</feature>
<dbReference type="SUPFAM" id="SSF52540">
    <property type="entry name" value="P-loop containing nucleoside triphosphate hydrolases"/>
    <property type="match status" value="2"/>
</dbReference>
<dbReference type="GO" id="GO:0006281">
    <property type="term" value="P:DNA repair"/>
    <property type="evidence" value="ECO:0007669"/>
    <property type="project" value="TreeGrafter"/>
</dbReference>
<keyword evidence="6" id="KW-0862">Zinc</keyword>
<dbReference type="SUPFAM" id="SSF57850">
    <property type="entry name" value="RING/U-box"/>
    <property type="match status" value="1"/>
</dbReference>
<organism evidence="12 13">
    <name type="scientific">Eimeria brunetti</name>
    <dbReference type="NCBI Taxonomy" id="51314"/>
    <lineage>
        <taxon>Eukaryota</taxon>
        <taxon>Sar</taxon>
        <taxon>Alveolata</taxon>
        <taxon>Apicomplexa</taxon>
        <taxon>Conoidasida</taxon>
        <taxon>Coccidia</taxon>
        <taxon>Eucoccidiorida</taxon>
        <taxon>Eimeriorina</taxon>
        <taxon>Eimeriidae</taxon>
        <taxon>Eimeria</taxon>
    </lineage>
</organism>
<keyword evidence="4" id="KW-0378">Hydrolase</keyword>
<name>U6LXQ5_9EIME</name>
<dbReference type="Proteomes" id="UP000030750">
    <property type="component" value="Unassembled WGS sequence"/>
</dbReference>
<proteinExistence type="predicted"/>
<dbReference type="InterPro" id="IPR027417">
    <property type="entry name" value="P-loop_NTPase"/>
</dbReference>
<evidence type="ECO:0000259" key="10">
    <source>
        <dbReference type="PROSITE" id="PS50089"/>
    </source>
</evidence>
<dbReference type="Pfam" id="PF00271">
    <property type="entry name" value="Helicase_C"/>
    <property type="match status" value="1"/>
</dbReference>
<feature type="region of interest" description="Disordered" evidence="9">
    <location>
        <begin position="32"/>
        <end position="85"/>
    </location>
</feature>
<evidence type="ECO:0000256" key="3">
    <source>
        <dbReference type="ARBA" id="ARBA00022771"/>
    </source>
</evidence>
<dbReference type="Gene3D" id="3.30.40.10">
    <property type="entry name" value="Zinc/RING finger domain, C3HC4 (zinc finger)"/>
    <property type="match status" value="1"/>
</dbReference>
<evidence type="ECO:0000256" key="1">
    <source>
        <dbReference type="ARBA" id="ARBA00022723"/>
    </source>
</evidence>
<dbReference type="GO" id="GO:0004386">
    <property type="term" value="F:helicase activity"/>
    <property type="evidence" value="ECO:0007669"/>
    <property type="project" value="UniProtKB-KW"/>
</dbReference>
<sequence length="1461" mass="159323">MIGLIWPDIAAFDAKAQAGQEASAGNPVLMIDLAGDSGEEEATATSGNNGGDTSNSDGKGGDKSCRGAELQSPESTEEPPAPSVDDLPNDFSFCLGKCVASGIVTSGTMSKFSLTDPLALMVEVRVPHTQKWGPQQGFRKAKASNSGYRIVYIHLNDPILLEHQRRLGQPNRRARCSEGDNFPSAAPLNAFWGVKGAKSSSRCSPLAGIDFDNLLSSISEQTTFLRLLIDGREVARFDREVASALAPLLILGAIKVEVCWLPDRMPPRRLAVNSTLSVHMTVHATLQALRLSALRQRGDPYLSQVHFPVLIGQAFESLLHLLAIQPVTAAPSRPEEGNDANDLGLNEEAKIRKCLDGLSERNGPAGPPQSGIGYTRDAAERSLTAAPRTSITEAERGEDSDGANVIDEDNDEVAERSGALCKLVLEERGSSAHVKRQQQRRHRLGTLYPPASMFVSRLRPYQAQGLWWMLQCESEQSLKLEDEDEVDPLWTKYNLPPARAAYGTSDSQYGHTLIPESPSHHKPATTFVPRCFYVNTSSGLVSLEKPRRTGRVRGGILADCMGLGKTVQVLALIALSEFQERDPKGAASWLAASAFGCAHTGETSGTSKATKPVGSPDNQTDAPAEESDVSSASSRSSSPISVSSDGGAADLTPANSDKPLAAVGRNRLLAVDPRILQRTLKRDKDNFLPGGTLIVVPLSLIGQWYAEVQRHLVRGVATVLQYYGPTRPRDPKVLAAYTIVLTSYQTLASDFRHPSKRMQGGRGLNGESHSAHTLDLGSAPESPIASIRFRRVILDEGHIIKNTSSLVNSACNSVEAHSRWILTGTPLQNDLSDAFALVQFLRVSPMGSRRWWRAKVTQAMERGMVREAVETVRSILVPLMLRRHGDQVGEDGKPLLPLPPLTIHTFTLQLTYEERLFYQTIFEHSKEKFDQLVQSGQVLQHYTHVLQLLLRLRQACNHPVLPSYREQQRRQQFIDAICPAQDLLKCHSNDASKGGLNSSSFPRPAPDPVMQKYIQDAVEGKLEECPICLEPPTDAAVLTNCWHVLCATCVLSLLNNSNGAAAACPSCRSKFLHQHVRLLPPGPKACAQGWIQMVQKKHREGLAAADTNAGSKNAKNVATEQTQIADKSCLASELTVASPTECGSAGLKDPAAESEGILHDISDDAFFFSTKMRLLLALLEADVTAGRSCVIFSQWTSMLDLLEMAFARVEAVRSTVHPCTSGASHDGGEDDDVVEVGATHAKGSFLHLRTKSLKNEVARAGGARCAEQEALATPLYDYRRIDGTLGLEARQRIIHCTGDPTDASHSLDAPPQKQLSTASITSESKGAVDISIPRHGKILLLSLKTGNVGLNLVKATRCYILDGWWNPQVEKQAMRRIWRYGQEQPVSVYRFVCARTVEERMEELIEWKGRLSRSTLRSGDRFEQESSLDPDEGDADKRKGRLSLQDLKKLFEGWEADSGSA</sequence>
<dbReference type="PROSITE" id="PS50089">
    <property type="entry name" value="ZF_RING_2"/>
    <property type="match status" value="1"/>
</dbReference>
<dbReference type="Gene3D" id="3.40.50.300">
    <property type="entry name" value="P-loop containing nucleotide triphosphate hydrolases"/>
    <property type="match status" value="1"/>
</dbReference>
<evidence type="ECO:0000256" key="2">
    <source>
        <dbReference type="ARBA" id="ARBA00022741"/>
    </source>
</evidence>
<dbReference type="PROSITE" id="PS51192">
    <property type="entry name" value="HELICASE_ATP_BIND_1"/>
    <property type="match status" value="1"/>
</dbReference>
<keyword evidence="2" id="KW-0547">Nucleotide-binding</keyword>
<feature type="region of interest" description="Disordered" evidence="9">
    <location>
        <begin position="383"/>
        <end position="411"/>
    </location>
</feature>
<dbReference type="GO" id="GO:0005524">
    <property type="term" value="F:ATP binding"/>
    <property type="evidence" value="ECO:0007669"/>
    <property type="project" value="UniProtKB-KW"/>
</dbReference>
<dbReference type="SMART" id="SM00184">
    <property type="entry name" value="RING"/>
    <property type="match status" value="1"/>
</dbReference>
<feature type="region of interest" description="Disordered" evidence="9">
    <location>
        <begin position="601"/>
        <end position="658"/>
    </location>
</feature>
<evidence type="ECO:0000313" key="13">
    <source>
        <dbReference type="Proteomes" id="UP000030750"/>
    </source>
</evidence>
<dbReference type="SMART" id="SM00487">
    <property type="entry name" value="DEXDc"/>
    <property type="match status" value="1"/>
</dbReference>
<feature type="compositionally biased region" description="Low complexity" evidence="9">
    <location>
        <begin position="629"/>
        <end position="645"/>
    </location>
</feature>
<feature type="compositionally biased region" description="Low complexity" evidence="9">
    <location>
        <begin position="43"/>
        <end position="57"/>
    </location>
</feature>
<keyword evidence="1" id="KW-0479">Metal-binding</keyword>
<evidence type="ECO:0000256" key="8">
    <source>
        <dbReference type="PROSITE-ProRule" id="PRU00175"/>
    </source>
</evidence>
<dbReference type="CDD" id="cd18008">
    <property type="entry name" value="DEXDc_SHPRH-like"/>
    <property type="match status" value="1"/>
</dbReference>
<reference evidence="12" key="1">
    <citation type="submission" date="2013-10" db="EMBL/GenBank/DDBJ databases">
        <title>Genomic analysis of the causative agents of coccidiosis in chickens.</title>
        <authorList>
            <person name="Reid A.J."/>
            <person name="Blake D."/>
            <person name="Billington K."/>
            <person name="Browne H."/>
            <person name="Dunn M."/>
            <person name="Hung S."/>
            <person name="Kawahara F."/>
            <person name="Miranda-Saavedra D."/>
            <person name="Mourier T."/>
            <person name="Nagra H."/>
            <person name="Otto T.D."/>
            <person name="Rawlings N."/>
            <person name="Sanchez A."/>
            <person name="Sanders M."/>
            <person name="Subramaniam C."/>
            <person name="Tay Y."/>
            <person name="Dear P."/>
            <person name="Doerig C."/>
            <person name="Gruber A."/>
            <person name="Parkinson J."/>
            <person name="Shirley M."/>
            <person name="Wan K.L."/>
            <person name="Berriman M."/>
            <person name="Tomley F."/>
            <person name="Pain A."/>
        </authorList>
    </citation>
    <scope>NUCLEOTIDE SEQUENCE [LARGE SCALE GENOMIC DNA]</scope>
    <source>
        <strain evidence="12">Houghton</strain>
    </source>
</reference>
<protein>
    <submittedName>
        <fullName evidence="12">DNA repair protein, putative</fullName>
    </submittedName>
</protein>
<dbReference type="CDD" id="cd18793">
    <property type="entry name" value="SF2_C_SNF"/>
    <property type="match status" value="1"/>
</dbReference>
<dbReference type="EMBL" id="HG713540">
    <property type="protein sequence ID" value="CDJ54033.1"/>
    <property type="molecule type" value="Genomic_DNA"/>
</dbReference>
<dbReference type="VEuPathDB" id="ToxoDB:EBH_0072110"/>
<evidence type="ECO:0000256" key="6">
    <source>
        <dbReference type="ARBA" id="ARBA00022833"/>
    </source>
</evidence>
<dbReference type="GO" id="GO:0008270">
    <property type="term" value="F:zinc ion binding"/>
    <property type="evidence" value="ECO:0007669"/>
    <property type="project" value="UniProtKB-KW"/>
</dbReference>
<dbReference type="GO" id="GO:0016787">
    <property type="term" value="F:hydrolase activity"/>
    <property type="evidence" value="ECO:0007669"/>
    <property type="project" value="UniProtKB-KW"/>
</dbReference>
<evidence type="ECO:0000256" key="5">
    <source>
        <dbReference type="ARBA" id="ARBA00022806"/>
    </source>
</evidence>
<evidence type="ECO:0000259" key="11">
    <source>
        <dbReference type="PROSITE" id="PS51192"/>
    </source>
</evidence>
<keyword evidence="7" id="KW-0067">ATP-binding</keyword>
<dbReference type="InterPro" id="IPR013083">
    <property type="entry name" value="Znf_RING/FYVE/PHD"/>
</dbReference>
<evidence type="ECO:0000256" key="9">
    <source>
        <dbReference type="SAM" id="MobiDB-lite"/>
    </source>
</evidence>
<accession>U6LXQ5</accession>
<dbReference type="PANTHER" id="PTHR45626:SF22">
    <property type="entry name" value="DNA REPAIR PROTEIN RAD5"/>
    <property type="match status" value="1"/>
</dbReference>
<dbReference type="InterPro" id="IPR050628">
    <property type="entry name" value="SNF2_RAD54_helicase_TF"/>
</dbReference>
<feature type="region of interest" description="Disordered" evidence="9">
    <location>
        <begin position="1417"/>
        <end position="1440"/>
    </location>
</feature>
<dbReference type="Pfam" id="PF00176">
    <property type="entry name" value="SNF2-rel_dom"/>
    <property type="match status" value="1"/>
</dbReference>
<dbReference type="PROSITE" id="PS00518">
    <property type="entry name" value="ZF_RING_1"/>
    <property type="match status" value="1"/>
</dbReference>
<dbReference type="InterPro" id="IPR038718">
    <property type="entry name" value="SNF2-like_sf"/>
</dbReference>